<feature type="domain" description="Peptidase M48" evidence="9">
    <location>
        <begin position="211"/>
        <end position="450"/>
    </location>
</feature>
<comment type="cofactor">
    <cofactor evidence="7">
        <name>Zn(2+)</name>
        <dbReference type="ChEBI" id="CHEBI:29105"/>
    </cofactor>
    <text evidence="7">Binds 1 zinc ion per subunit.</text>
</comment>
<feature type="transmembrane region" description="Helical" evidence="7">
    <location>
        <begin position="125"/>
        <end position="149"/>
    </location>
</feature>
<evidence type="ECO:0000256" key="3">
    <source>
        <dbReference type="ARBA" id="ARBA00022801"/>
    </source>
</evidence>
<feature type="transmembrane region" description="Helical" evidence="7">
    <location>
        <begin position="327"/>
        <end position="346"/>
    </location>
</feature>
<keyword evidence="7" id="KW-0256">Endoplasmic reticulum</keyword>
<evidence type="ECO:0000313" key="12">
    <source>
        <dbReference type="RefSeq" id="XP_013794727.1"/>
    </source>
</evidence>
<proteinExistence type="inferred from homology"/>
<dbReference type="InterPro" id="IPR027057">
    <property type="entry name" value="CAXX_Prtase_1"/>
</dbReference>
<feature type="transmembrane region" description="Helical" evidence="7">
    <location>
        <begin position="24"/>
        <end position="42"/>
    </location>
</feature>
<evidence type="ECO:0000256" key="1">
    <source>
        <dbReference type="ARBA" id="ARBA00022670"/>
    </source>
</evidence>
<evidence type="ECO:0000259" key="9">
    <source>
        <dbReference type="Pfam" id="PF01435"/>
    </source>
</evidence>
<comment type="similarity">
    <text evidence="7">Belongs to the peptidase M48A family.</text>
</comment>
<evidence type="ECO:0000313" key="11">
    <source>
        <dbReference type="Proteomes" id="UP000694941"/>
    </source>
</evidence>
<keyword evidence="5 7" id="KW-0482">Metalloprotease</keyword>
<evidence type="ECO:0000256" key="4">
    <source>
        <dbReference type="ARBA" id="ARBA00022833"/>
    </source>
</evidence>
<evidence type="ECO:0000259" key="10">
    <source>
        <dbReference type="Pfam" id="PF16491"/>
    </source>
</evidence>
<dbReference type="InterPro" id="IPR032456">
    <property type="entry name" value="Peptidase_M48_N"/>
</dbReference>
<feature type="transmembrane region" description="Helical" evidence="7">
    <location>
        <begin position="181"/>
        <end position="205"/>
    </location>
</feature>
<sequence>MEWGLVTLNKLATTFKPYWSENGIFIFILTFLWIVYFWENYLSYRQHKEYKNAASVPPELAGVIDSETFAKARAYQLDKSYFGFWAGLWDQLENTVILVCGGIPFLWKVAGNICAHYGFNPDYEIIQTVMFSILGSVFSSVVSLPWVIYRVFVLEERHGFNKQTPGFFIKDQIKKFMVTQYLWLFCFVVSLVLMTIYPDFIAPLFDKFTPLPEGELRTQIEALAASIDFPLKKLFIVEGSKRSSHSNAYFYGFYKNKRIVLFDTLVEDYSPLNEDSNKSETSEEEKDKETVEETEKKPKKTGCNNQEVLAVLTHELGHWQFSHTTKYLVIFQVNLFLNFLVFSMLYKSQILYAAFGFKMEKPVFIGLLIIFQYIFSPYNELLSFLLNALSRYYEFQADAFAKAKNKAADLRSALIKLNKDNLGFPVDDWLFSAWHHSHPPLLQRVRALGKID</sequence>
<dbReference type="Pfam" id="PF16491">
    <property type="entry name" value="Peptidase_M48_N"/>
    <property type="match status" value="1"/>
</dbReference>
<reference evidence="12" key="1">
    <citation type="submission" date="2025-08" db="UniProtKB">
        <authorList>
            <consortium name="RefSeq"/>
        </authorList>
    </citation>
    <scope>IDENTIFICATION</scope>
    <source>
        <tissue evidence="12">Muscle</tissue>
    </source>
</reference>
<dbReference type="CDD" id="cd07343">
    <property type="entry name" value="M48A_Zmpste24p_like"/>
    <property type="match status" value="1"/>
</dbReference>
<dbReference type="Gene3D" id="3.30.2010.10">
    <property type="entry name" value="Metalloproteases ('zincins'), catalytic domain"/>
    <property type="match status" value="1"/>
</dbReference>
<evidence type="ECO:0000256" key="8">
    <source>
        <dbReference type="SAM" id="MobiDB-lite"/>
    </source>
</evidence>
<gene>
    <name evidence="12" type="primary">LOC106478711</name>
</gene>
<comment type="subcellular location">
    <subcellularLocation>
        <location evidence="7">Endoplasmic reticulum membrane</location>
        <topology evidence="7">Multi-pass membrane protein</topology>
    </subcellularLocation>
</comment>
<dbReference type="GO" id="GO:0008233">
    <property type="term" value="F:peptidase activity"/>
    <property type="evidence" value="ECO:0007669"/>
    <property type="project" value="UniProtKB-KW"/>
</dbReference>
<keyword evidence="4 7" id="KW-0862">Zinc</keyword>
<dbReference type="Proteomes" id="UP000694941">
    <property type="component" value="Unplaced"/>
</dbReference>
<keyword evidence="1 7" id="KW-0645">Protease</keyword>
<dbReference type="GO" id="GO:0006508">
    <property type="term" value="P:proteolysis"/>
    <property type="evidence" value="ECO:0007669"/>
    <property type="project" value="UniProtKB-KW"/>
</dbReference>
<feature type="region of interest" description="Disordered" evidence="8">
    <location>
        <begin position="272"/>
        <end position="300"/>
    </location>
</feature>
<dbReference type="PANTHER" id="PTHR10120">
    <property type="entry name" value="CAAX PRENYL PROTEASE 1"/>
    <property type="match status" value="1"/>
</dbReference>
<dbReference type="RefSeq" id="XP_013794727.1">
    <property type="nucleotide sequence ID" value="XM_013939273.2"/>
</dbReference>
<feature type="transmembrane region" description="Helical" evidence="7">
    <location>
        <begin position="96"/>
        <end position="119"/>
    </location>
</feature>
<keyword evidence="7" id="KW-0472">Membrane</keyword>
<protein>
    <recommendedName>
        <fullName evidence="7">CAAX prenyl protease</fullName>
        <ecNumber evidence="7">3.4.24.84</ecNumber>
    </recommendedName>
</protein>
<evidence type="ECO:0000256" key="5">
    <source>
        <dbReference type="ARBA" id="ARBA00023049"/>
    </source>
</evidence>
<dbReference type="Pfam" id="PF01435">
    <property type="entry name" value="Peptidase_M48"/>
    <property type="match status" value="1"/>
</dbReference>
<name>A0ABM1C5T0_LIMPO</name>
<dbReference type="EC" id="3.4.24.84" evidence="7"/>
<keyword evidence="2 7" id="KW-0479">Metal-binding</keyword>
<comment type="function">
    <text evidence="7">Proteolytically removes the C-terminal three residues of farnesylated proteins.</text>
</comment>
<evidence type="ECO:0000256" key="6">
    <source>
        <dbReference type="ARBA" id="ARBA00044456"/>
    </source>
</evidence>
<dbReference type="GeneID" id="106478711"/>
<keyword evidence="7" id="KW-0812">Transmembrane</keyword>
<comment type="catalytic activity">
    <reaction evidence="6 7">
        <text>Hydrolyzes the peptide bond -P2-(S-farnesyl or geranylgeranyl)C-P1'-P2'-P3'-COOH where P1' and P2' are amino acids with aliphatic side chains and P3' is any C-terminal residue.</text>
        <dbReference type="EC" id="3.4.24.84"/>
    </reaction>
</comment>
<evidence type="ECO:0000256" key="7">
    <source>
        <dbReference type="RuleBase" id="RU366005"/>
    </source>
</evidence>
<feature type="domain" description="CAAX prenyl protease 1 N-terminal" evidence="10">
    <location>
        <begin position="46"/>
        <end position="181"/>
    </location>
</feature>
<keyword evidence="3 7" id="KW-0378">Hydrolase</keyword>
<keyword evidence="11" id="KW-1185">Reference proteome</keyword>
<keyword evidence="7" id="KW-1133">Transmembrane helix</keyword>
<organism evidence="11 12">
    <name type="scientific">Limulus polyphemus</name>
    <name type="common">Atlantic horseshoe crab</name>
    <dbReference type="NCBI Taxonomy" id="6850"/>
    <lineage>
        <taxon>Eukaryota</taxon>
        <taxon>Metazoa</taxon>
        <taxon>Ecdysozoa</taxon>
        <taxon>Arthropoda</taxon>
        <taxon>Chelicerata</taxon>
        <taxon>Merostomata</taxon>
        <taxon>Xiphosura</taxon>
        <taxon>Limulidae</taxon>
        <taxon>Limulus</taxon>
    </lineage>
</organism>
<dbReference type="InterPro" id="IPR001915">
    <property type="entry name" value="Peptidase_M48"/>
</dbReference>
<evidence type="ECO:0000256" key="2">
    <source>
        <dbReference type="ARBA" id="ARBA00022723"/>
    </source>
</evidence>
<accession>A0ABM1C5T0</accession>
<feature type="compositionally biased region" description="Basic and acidic residues" evidence="8">
    <location>
        <begin position="275"/>
        <end position="296"/>
    </location>
</feature>
<feature type="transmembrane region" description="Helical" evidence="7">
    <location>
        <begin position="358"/>
        <end position="375"/>
    </location>
</feature>